<evidence type="ECO:0000313" key="3">
    <source>
        <dbReference type="EMBL" id="PWF39106.1"/>
    </source>
</evidence>
<dbReference type="InterPro" id="IPR036866">
    <property type="entry name" value="RibonucZ/Hydroxyglut_hydro"/>
</dbReference>
<dbReference type="InterPro" id="IPR044528">
    <property type="entry name" value="POD-like_MBL-fold"/>
</dbReference>
<dbReference type="Gene3D" id="3.60.15.10">
    <property type="entry name" value="Ribonuclease Z/Hydroxyacylglutathione hydrolase-like"/>
    <property type="match status" value="1"/>
</dbReference>
<comment type="caution">
    <text evidence="3">The sequence shown here is derived from an EMBL/GenBank/DDBJ whole genome shotgun (WGS) entry which is preliminary data.</text>
</comment>
<dbReference type="RefSeq" id="WP_106760487.1">
    <property type="nucleotide sequence ID" value="NZ_PXWF02000343.1"/>
</dbReference>
<dbReference type="AlphaFoldDB" id="A0A2U2H911"/>
<dbReference type="InterPro" id="IPR051682">
    <property type="entry name" value="Mito_Persulfide_Diox"/>
</dbReference>
<organism evidence="3 4">
    <name type="scientific">Massilia glaciei</name>
    <dbReference type="NCBI Taxonomy" id="1524097"/>
    <lineage>
        <taxon>Bacteria</taxon>
        <taxon>Pseudomonadati</taxon>
        <taxon>Pseudomonadota</taxon>
        <taxon>Betaproteobacteria</taxon>
        <taxon>Burkholderiales</taxon>
        <taxon>Oxalobacteraceae</taxon>
        <taxon>Telluria group</taxon>
        <taxon>Massilia</taxon>
    </lineage>
</organism>
<accession>A0A2U2H911</accession>
<dbReference type="SUPFAM" id="SSF56281">
    <property type="entry name" value="Metallo-hydrolase/oxidoreductase"/>
    <property type="match status" value="1"/>
</dbReference>
<dbReference type="SMART" id="SM00849">
    <property type="entry name" value="Lactamase_B"/>
    <property type="match status" value="1"/>
</dbReference>
<dbReference type="Pfam" id="PF00753">
    <property type="entry name" value="Lactamase_B"/>
    <property type="match status" value="1"/>
</dbReference>
<keyword evidence="1" id="KW-0479">Metal-binding</keyword>
<dbReference type="PANTHER" id="PTHR43084:SF1">
    <property type="entry name" value="PERSULFIDE DIOXYGENASE ETHE1, MITOCHONDRIAL"/>
    <property type="match status" value="1"/>
</dbReference>
<dbReference type="OrthoDB" id="9784009at2"/>
<feature type="domain" description="Metallo-beta-lactamase" evidence="2">
    <location>
        <begin position="11"/>
        <end position="183"/>
    </location>
</feature>
<dbReference type="GO" id="GO:0016787">
    <property type="term" value="F:hydrolase activity"/>
    <property type="evidence" value="ECO:0007669"/>
    <property type="project" value="UniProtKB-KW"/>
</dbReference>
<dbReference type="InterPro" id="IPR001279">
    <property type="entry name" value="Metallo-B-lactamas"/>
</dbReference>
<gene>
    <name evidence="3" type="ORF">C7C56_027330</name>
</gene>
<sequence length="247" mass="26725">MFFKQKTNDDASISYFFGCGGQGVGIALDVLAGDEAWYIDQARRLNVEITHVFDSHIHADHLSGGRTLAGLAGAAYTLHESNIGKTGFPFTPVRDQQTIDAGNTRVRVLHTPGHTEDSICLLLSDRRRADAPWFILTGDTLFVGSVGRPDLAGREQEMAAKLWRSLHDRLLNLPDELEIFPGHQAGSACGADISGKPSSTIGFEKRWNALLSLEKDAFITALTATVPPRPAAMERLVAANLGQAAFA</sequence>
<dbReference type="GO" id="GO:0046872">
    <property type="term" value="F:metal ion binding"/>
    <property type="evidence" value="ECO:0007669"/>
    <property type="project" value="UniProtKB-KW"/>
</dbReference>
<dbReference type="Proteomes" id="UP000241421">
    <property type="component" value="Unassembled WGS sequence"/>
</dbReference>
<evidence type="ECO:0000256" key="1">
    <source>
        <dbReference type="ARBA" id="ARBA00022723"/>
    </source>
</evidence>
<dbReference type="PANTHER" id="PTHR43084">
    <property type="entry name" value="PERSULFIDE DIOXYGENASE ETHE1"/>
    <property type="match status" value="1"/>
</dbReference>
<dbReference type="GO" id="GO:0070813">
    <property type="term" value="P:hydrogen sulfide metabolic process"/>
    <property type="evidence" value="ECO:0007669"/>
    <property type="project" value="TreeGrafter"/>
</dbReference>
<dbReference type="GO" id="GO:0006749">
    <property type="term" value="P:glutathione metabolic process"/>
    <property type="evidence" value="ECO:0007669"/>
    <property type="project" value="InterPro"/>
</dbReference>
<proteinExistence type="predicted"/>
<dbReference type="GO" id="GO:0050313">
    <property type="term" value="F:sulfur dioxygenase activity"/>
    <property type="evidence" value="ECO:0007669"/>
    <property type="project" value="InterPro"/>
</dbReference>
<name>A0A2U2H911_9BURK</name>
<protein>
    <submittedName>
        <fullName evidence="3">MBL fold metallo-hydrolase</fullName>
    </submittedName>
</protein>
<evidence type="ECO:0000313" key="4">
    <source>
        <dbReference type="Proteomes" id="UP000241421"/>
    </source>
</evidence>
<reference evidence="3 4" key="1">
    <citation type="submission" date="2018-04" db="EMBL/GenBank/DDBJ databases">
        <title>Massilia violaceinigra sp. nov., a novel purple-pigmented bacterium isolated from Tianshan glacier, Xinjiang, China.</title>
        <authorList>
            <person name="Wang H."/>
        </authorList>
    </citation>
    <scope>NUCLEOTIDE SEQUENCE [LARGE SCALE GENOMIC DNA]</scope>
    <source>
        <strain evidence="3 4">B448-2</strain>
    </source>
</reference>
<evidence type="ECO:0000259" key="2">
    <source>
        <dbReference type="SMART" id="SM00849"/>
    </source>
</evidence>
<keyword evidence="4" id="KW-1185">Reference proteome</keyword>
<dbReference type="CDD" id="cd07724">
    <property type="entry name" value="POD-like_MBL-fold"/>
    <property type="match status" value="1"/>
</dbReference>
<keyword evidence="3" id="KW-0378">Hydrolase</keyword>
<dbReference type="EMBL" id="PXWF02000343">
    <property type="protein sequence ID" value="PWF39106.1"/>
    <property type="molecule type" value="Genomic_DNA"/>
</dbReference>